<dbReference type="PANTHER" id="PTHR22916">
    <property type="entry name" value="GLYCOSYLTRANSFERASE"/>
    <property type="match status" value="1"/>
</dbReference>
<dbReference type="EMBL" id="JQBA01000022">
    <property type="protein sequence ID" value="KRN44114.1"/>
    <property type="molecule type" value="Genomic_DNA"/>
</dbReference>
<dbReference type="AlphaFoldDB" id="A0A0R2GT92"/>
<evidence type="ECO:0000256" key="2">
    <source>
        <dbReference type="ARBA" id="ARBA00022679"/>
    </source>
</evidence>
<keyword evidence="5" id="KW-1185">Reference proteome</keyword>
<dbReference type="CDD" id="cd00761">
    <property type="entry name" value="Glyco_tranf_GTA_type"/>
    <property type="match status" value="1"/>
</dbReference>
<proteinExistence type="predicted"/>
<dbReference type="Pfam" id="PF00535">
    <property type="entry name" value="Glycos_transf_2"/>
    <property type="match status" value="1"/>
</dbReference>
<dbReference type="InterPro" id="IPR001173">
    <property type="entry name" value="Glyco_trans_2-like"/>
</dbReference>
<dbReference type="OrthoDB" id="396512at2"/>
<dbReference type="GO" id="GO:0016757">
    <property type="term" value="F:glycosyltransferase activity"/>
    <property type="evidence" value="ECO:0007669"/>
    <property type="project" value="UniProtKB-KW"/>
</dbReference>
<name>A0A0R2GT92_9LACO</name>
<dbReference type="STRING" id="1203076.GCA_000312405_00879"/>
<dbReference type="PANTHER" id="PTHR22916:SF51">
    <property type="entry name" value="GLYCOSYLTRANSFERASE EPSH-RELATED"/>
    <property type="match status" value="1"/>
</dbReference>
<reference evidence="4 5" key="1">
    <citation type="journal article" date="2015" name="Genome Announc.">
        <title>Expanding the biotechnology potential of lactobacilli through comparative genomics of 213 strains and associated genera.</title>
        <authorList>
            <person name="Sun Z."/>
            <person name="Harris H.M."/>
            <person name="McCann A."/>
            <person name="Guo C."/>
            <person name="Argimon S."/>
            <person name="Zhang W."/>
            <person name="Yang X."/>
            <person name="Jeffery I.B."/>
            <person name="Cooney J.C."/>
            <person name="Kagawa T.F."/>
            <person name="Liu W."/>
            <person name="Song Y."/>
            <person name="Salvetti E."/>
            <person name="Wrobel A."/>
            <person name="Rasinkangas P."/>
            <person name="Parkhill J."/>
            <person name="Rea M.C."/>
            <person name="O'Sullivan O."/>
            <person name="Ritari J."/>
            <person name="Douillard F.P."/>
            <person name="Paul Ross R."/>
            <person name="Yang R."/>
            <person name="Briner A.E."/>
            <person name="Felis G.E."/>
            <person name="de Vos W.M."/>
            <person name="Barrangou R."/>
            <person name="Klaenhammer T.R."/>
            <person name="Caufield P.W."/>
            <person name="Cui Y."/>
            <person name="Zhang H."/>
            <person name="O'Toole P.W."/>
        </authorList>
    </citation>
    <scope>NUCLEOTIDE SEQUENCE [LARGE SCALE GENOMIC DNA]</scope>
    <source>
        <strain evidence="4 5">DSM 14792</strain>
    </source>
</reference>
<dbReference type="InterPro" id="IPR029044">
    <property type="entry name" value="Nucleotide-diphossugar_trans"/>
</dbReference>
<organism evidence="4 5">
    <name type="scientific">Limosilactobacillus ingluviei</name>
    <dbReference type="NCBI Taxonomy" id="148604"/>
    <lineage>
        <taxon>Bacteria</taxon>
        <taxon>Bacillati</taxon>
        <taxon>Bacillota</taxon>
        <taxon>Bacilli</taxon>
        <taxon>Lactobacillales</taxon>
        <taxon>Lactobacillaceae</taxon>
        <taxon>Limosilactobacillus</taxon>
    </lineage>
</organism>
<evidence type="ECO:0000313" key="5">
    <source>
        <dbReference type="Proteomes" id="UP000051639"/>
    </source>
</evidence>
<keyword evidence="2" id="KW-0808">Transferase</keyword>
<dbReference type="Proteomes" id="UP000051639">
    <property type="component" value="Unassembled WGS sequence"/>
</dbReference>
<dbReference type="RefSeq" id="WP_056994503.1">
    <property type="nucleotide sequence ID" value="NZ_JQBA01000022.1"/>
</dbReference>
<feature type="domain" description="Glycosyltransferase 2-like" evidence="3">
    <location>
        <begin position="7"/>
        <end position="113"/>
    </location>
</feature>
<comment type="caution">
    <text evidence="4">The sequence shown here is derived from an EMBL/GenBank/DDBJ whole genome shotgun (WGS) entry which is preliminary data.</text>
</comment>
<gene>
    <name evidence="4" type="ORF">IV41_GL000812</name>
</gene>
<evidence type="ECO:0000256" key="1">
    <source>
        <dbReference type="ARBA" id="ARBA00022676"/>
    </source>
</evidence>
<sequence length="326" mass="37022">MTQPLISVIIPIYNVEAYLQRCLESVAKQDYQNLEVILVDDGSMDDSGIIADQFAKHDRRFKVIHQENAGLSAARNRGLDVMHGEYVTFIDSDDYVTLDYVSFMYQLLADTNFKAPLALCSLMNVYPATGRQQNCGDGSQAVLSGKECIEKMCYHDLVDTCAYAKLGKAELYQTVRFPEGKLFEDIATSYQLFMQAEQVACGFSPKYFYVIRDNSIVTAGFKPNKLDLLAMTDQMAREVVAHYPDLAPAVLRRQVYARFSTLNQTLHADDVAQVQAELVAYLRTHKKAVLKNPKTPRRDHLAYLMLGLGLPFYRWAWDFYAKRKGN</sequence>
<dbReference type="SUPFAM" id="SSF53448">
    <property type="entry name" value="Nucleotide-diphospho-sugar transferases"/>
    <property type="match status" value="1"/>
</dbReference>
<protein>
    <recommendedName>
        <fullName evidence="3">Glycosyltransferase 2-like domain-containing protein</fullName>
    </recommendedName>
</protein>
<accession>A0A0R2GT92</accession>
<evidence type="ECO:0000259" key="3">
    <source>
        <dbReference type="Pfam" id="PF00535"/>
    </source>
</evidence>
<evidence type="ECO:0000313" key="4">
    <source>
        <dbReference type="EMBL" id="KRN44114.1"/>
    </source>
</evidence>
<dbReference type="Gene3D" id="3.90.550.10">
    <property type="entry name" value="Spore Coat Polysaccharide Biosynthesis Protein SpsA, Chain A"/>
    <property type="match status" value="1"/>
</dbReference>
<dbReference type="PATRIC" id="fig|148604.4.peg.838"/>
<keyword evidence="1" id="KW-0328">Glycosyltransferase</keyword>